<dbReference type="InterPro" id="IPR003482">
    <property type="entry name" value="Whib"/>
</dbReference>
<evidence type="ECO:0000256" key="5">
    <source>
        <dbReference type="ARBA" id="ARBA00022723"/>
    </source>
</evidence>
<dbReference type="AlphaFoldDB" id="C8X7D7"/>
<keyword evidence="6" id="KW-0408">Iron</keyword>
<evidence type="ECO:0000259" key="13">
    <source>
        <dbReference type="PROSITE" id="PS51674"/>
    </source>
</evidence>
<organism evidence="14 15">
    <name type="scientific">Nakamurella multipartita (strain ATCC 700099 / DSM 44233 / CIP 104796 / JCM 9543 / NBRC 105858 / Y-104)</name>
    <name type="common">Microsphaera multipartita</name>
    <dbReference type="NCBI Taxonomy" id="479431"/>
    <lineage>
        <taxon>Bacteria</taxon>
        <taxon>Bacillati</taxon>
        <taxon>Actinomycetota</taxon>
        <taxon>Actinomycetes</taxon>
        <taxon>Nakamurellales</taxon>
        <taxon>Nakamurellaceae</taxon>
        <taxon>Nakamurella</taxon>
    </lineage>
</organism>
<feature type="compositionally biased region" description="Basic residues" evidence="12">
    <location>
        <begin position="97"/>
        <end position="106"/>
    </location>
</feature>
<protein>
    <submittedName>
        <fullName evidence="14">Transcription factor WhiB</fullName>
    </submittedName>
</protein>
<evidence type="ECO:0000256" key="12">
    <source>
        <dbReference type="SAM" id="MobiDB-lite"/>
    </source>
</evidence>
<dbReference type="Pfam" id="PF02467">
    <property type="entry name" value="Whib"/>
    <property type="match status" value="1"/>
</dbReference>
<dbReference type="EMBL" id="CP001737">
    <property type="protein sequence ID" value="ACV78890.1"/>
    <property type="molecule type" value="Genomic_DNA"/>
</dbReference>
<dbReference type="PROSITE" id="PS51674">
    <property type="entry name" value="4FE4S_WBL"/>
    <property type="match status" value="1"/>
</dbReference>
<evidence type="ECO:0000313" key="14">
    <source>
        <dbReference type="EMBL" id="ACV78890.1"/>
    </source>
</evidence>
<feature type="region of interest" description="Disordered" evidence="12">
    <location>
        <begin position="79"/>
        <end position="106"/>
    </location>
</feature>
<dbReference type="InterPro" id="IPR034768">
    <property type="entry name" value="4FE4S_WBL"/>
</dbReference>
<comment type="similarity">
    <text evidence="3">Belongs to the WhiB family.</text>
</comment>
<reference evidence="15" key="1">
    <citation type="submission" date="2009-09" db="EMBL/GenBank/DDBJ databases">
        <title>The complete genome of Nakamurella multipartita DSM 44233.</title>
        <authorList>
            <consortium name="US DOE Joint Genome Institute (JGI-PGF)"/>
            <person name="Lucas S."/>
            <person name="Copeland A."/>
            <person name="Lapidus A."/>
            <person name="Glavina del Rio T."/>
            <person name="Dalin E."/>
            <person name="Tice H."/>
            <person name="Bruce D."/>
            <person name="Goodwin L."/>
            <person name="Pitluck S."/>
            <person name="Kyrpides N."/>
            <person name="Mavromatis K."/>
            <person name="Ivanova N."/>
            <person name="Ovchinnikova G."/>
            <person name="Sims D."/>
            <person name="Meincke L."/>
            <person name="Brettin T."/>
            <person name="Detter J.C."/>
            <person name="Han C."/>
            <person name="Larimer F."/>
            <person name="Land M."/>
            <person name="Hauser L."/>
            <person name="Markowitz V."/>
            <person name="Cheng J.-F."/>
            <person name="Hugenholtz P."/>
            <person name="Woyke T."/>
            <person name="Wu D."/>
            <person name="Klenk H.-P."/>
            <person name="Eisen J.A."/>
        </authorList>
    </citation>
    <scope>NUCLEOTIDE SEQUENCE [LARGE SCALE GENOMIC DNA]</scope>
    <source>
        <strain evidence="15">ATCC 700099 / DSM 44233 / CIP 104796 / JCM 9543 / NBRC 105858 / Y-104</strain>
    </source>
</reference>
<dbReference type="OrthoDB" id="4381475at2"/>
<dbReference type="GO" id="GO:0005737">
    <property type="term" value="C:cytoplasm"/>
    <property type="evidence" value="ECO:0007669"/>
    <property type="project" value="UniProtKB-SubCell"/>
</dbReference>
<dbReference type="Proteomes" id="UP000002218">
    <property type="component" value="Chromosome"/>
</dbReference>
<evidence type="ECO:0000256" key="6">
    <source>
        <dbReference type="ARBA" id="ARBA00023004"/>
    </source>
</evidence>
<comment type="cofactor">
    <cofactor evidence="1">
        <name>[4Fe-4S] cluster</name>
        <dbReference type="ChEBI" id="CHEBI:49883"/>
    </cofactor>
</comment>
<dbReference type="PANTHER" id="PTHR38839">
    <property type="entry name" value="TRANSCRIPTIONAL REGULATOR WHID-RELATED"/>
    <property type="match status" value="1"/>
</dbReference>
<dbReference type="GO" id="GO:0003677">
    <property type="term" value="F:DNA binding"/>
    <property type="evidence" value="ECO:0007669"/>
    <property type="project" value="UniProtKB-KW"/>
</dbReference>
<evidence type="ECO:0000256" key="7">
    <source>
        <dbReference type="ARBA" id="ARBA00023014"/>
    </source>
</evidence>
<gene>
    <name evidence="14" type="ordered locus">Namu_2525</name>
</gene>
<keyword evidence="4" id="KW-0004">4Fe-4S</keyword>
<proteinExistence type="inferred from homology"/>
<evidence type="ECO:0000256" key="10">
    <source>
        <dbReference type="ARBA" id="ARBA00023157"/>
    </source>
</evidence>
<evidence type="ECO:0000256" key="11">
    <source>
        <dbReference type="ARBA" id="ARBA00023163"/>
    </source>
</evidence>
<keyword evidence="5" id="KW-0479">Metal-binding</keyword>
<accession>C8X7D7</accession>
<keyword evidence="10" id="KW-1015">Disulfide bond</keyword>
<keyword evidence="7" id="KW-0411">Iron-sulfur</keyword>
<evidence type="ECO:0000256" key="8">
    <source>
        <dbReference type="ARBA" id="ARBA00023015"/>
    </source>
</evidence>
<evidence type="ECO:0000256" key="3">
    <source>
        <dbReference type="ARBA" id="ARBA00006597"/>
    </source>
</evidence>
<dbReference type="GO" id="GO:0045892">
    <property type="term" value="P:negative regulation of DNA-templated transcription"/>
    <property type="evidence" value="ECO:0007669"/>
    <property type="project" value="TreeGrafter"/>
</dbReference>
<feature type="domain" description="4Fe-4S Wbl-type" evidence="13">
    <location>
        <begin position="24"/>
        <end position="80"/>
    </location>
</feature>
<dbReference type="HOGENOM" id="CLU_106245_6_1_11"/>
<keyword evidence="11" id="KW-0804">Transcription</keyword>
<evidence type="ECO:0000256" key="4">
    <source>
        <dbReference type="ARBA" id="ARBA00022485"/>
    </source>
</evidence>
<dbReference type="PANTHER" id="PTHR38839:SF2">
    <property type="entry name" value="TRANSCRIPTIONAL REGULATOR WHIB7-RELATED"/>
    <property type="match status" value="1"/>
</dbReference>
<dbReference type="GO" id="GO:0051539">
    <property type="term" value="F:4 iron, 4 sulfur cluster binding"/>
    <property type="evidence" value="ECO:0007669"/>
    <property type="project" value="UniProtKB-KW"/>
</dbReference>
<sequence length="106" mass="11856">MATYDIRPVDAVMPRNPAFDERAACRGLDTELWFSPNAVAREFAVETCAECPIRSMCQEWGIASRQTGIWGGALLDRGRPEGATRGWRNPYPTRPAGPRRRRPVPA</sequence>
<dbReference type="KEGG" id="nml:Namu_2525"/>
<keyword evidence="15" id="KW-1185">Reference proteome</keyword>
<dbReference type="GO" id="GO:0046872">
    <property type="term" value="F:metal ion binding"/>
    <property type="evidence" value="ECO:0007669"/>
    <property type="project" value="UniProtKB-KW"/>
</dbReference>
<keyword evidence="8" id="KW-0805">Transcription regulation</keyword>
<dbReference type="GO" id="GO:0045454">
    <property type="term" value="P:cell redox homeostasis"/>
    <property type="evidence" value="ECO:0007669"/>
    <property type="project" value="TreeGrafter"/>
</dbReference>
<evidence type="ECO:0000256" key="9">
    <source>
        <dbReference type="ARBA" id="ARBA00023125"/>
    </source>
</evidence>
<keyword evidence="9" id="KW-0238">DNA-binding</keyword>
<evidence type="ECO:0000256" key="1">
    <source>
        <dbReference type="ARBA" id="ARBA00001966"/>
    </source>
</evidence>
<comment type="subcellular location">
    <subcellularLocation>
        <location evidence="2">Cytoplasm</location>
    </subcellularLocation>
</comment>
<name>C8X7D7_NAKMY</name>
<reference evidence="14 15" key="2">
    <citation type="journal article" date="2010" name="Stand. Genomic Sci.">
        <title>Complete genome sequence of Nakamurella multipartita type strain (Y-104).</title>
        <authorList>
            <person name="Tice H."/>
            <person name="Mayilraj S."/>
            <person name="Sims D."/>
            <person name="Lapidus A."/>
            <person name="Nolan M."/>
            <person name="Lucas S."/>
            <person name="Glavina Del Rio T."/>
            <person name="Copeland A."/>
            <person name="Cheng J.F."/>
            <person name="Meincke L."/>
            <person name="Bruce D."/>
            <person name="Goodwin L."/>
            <person name="Pitluck S."/>
            <person name="Ivanova N."/>
            <person name="Mavromatis K."/>
            <person name="Ovchinnikova G."/>
            <person name="Pati A."/>
            <person name="Chen A."/>
            <person name="Palaniappan K."/>
            <person name="Land M."/>
            <person name="Hauser L."/>
            <person name="Chang Y.J."/>
            <person name="Jeffries C.D."/>
            <person name="Detter J.C."/>
            <person name="Brettin T."/>
            <person name="Rohde M."/>
            <person name="Goker M."/>
            <person name="Bristow J."/>
            <person name="Eisen J.A."/>
            <person name="Markowitz V."/>
            <person name="Hugenholtz P."/>
            <person name="Kyrpides N.C."/>
            <person name="Klenk H.P."/>
            <person name="Chen F."/>
        </authorList>
    </citation>
    <scope>NUCLEOTIDE SEQUENCE [LARGE SCALE GENOMIC DNA]</scope>
    <source>
        <strain evidence="15">ATCC 700099 / DSM 44233 / CIP 104796 / JCM 9543 / NBRC 105858 / Y-104</strain>
    </source>
</reference>
<dbReference type="GO" id="GO:0047134">
    <property type="term" value="F:protein-disulfide reductase [NAD(P)H] activity"/>
    <property type="evidence" value="ECO:0007669"/>
    <property type="project" value="TreeGrafter"/>
</dbReference>
<evidence type="ECO:0000313" key="15">
    <source>
        <dbReference type="Proteomes" id="UP000002218"/>
    </source>
</evidence>
<dbReference type="InParanoid" id="C8X7D7"/>
<evidence type="ECO:0000256" key="2">
    <source>
        <dbReference type="ARBA" id="ARBA00004496"/>
    </source>
</evidence>